<sequence>MGPDKRGSFDDHGGECGRIGLGDYRVFLSRGHIGVDVHLLGQREERTRDGWSWPERGGDGLKDKERLLKSSGEEGVDGGAEQLSSGSGGER</sequence>
<protein>
    <submittedName>
        <fullName evidence="2">Uncharacterized protein</fullName>
    </submittedName>
</protein>
<organism evidence="2 3">
    <name type="scientific">Stephania yunnanensis</name>
    <dbReference type="NCBI Taxonomy" id="152371"/>
    <lineage>
        <taxon>Eukaryota</taxon>
        <taxon>Viridiplantae</taxon>
        <taxon>Streptophyta</taxon>
        <taxon>Embryophyta</taxon>
        <taxon>Tracheophyta</taxon>
        <taxon>Spermatophyta</taxon>
        <taxon>Magnoliopsida</taxon>
        <taxon>Ranunculales</taxon>
        <taxon>Menispermaceae</taxon>
        <taxon>Menispermoideae</taxon>
        <taxon>Cissampelideae</taxon>
        <taxon>Stephania</taxon>
    </lineage>
</organism>
<comment type="caution">
    <text evidence="2">The sequence shown here is derived from an EMBL/GenBank/DDBJ whole genome shotgun (WGS) entry which is preliminary data.</text>
</comment>
<proteinExistence type="predicted"/>
<evidence type="ECO:0000256" key="1">
    <source>
        <dbReference type="SAM" id="MobiDB-lite"/>
    </source>
</evidence>
<name>A0AAP0NWM3_9MAGN</name>
<dbReference type="EMBL" id="JBBNAF010000008">
    <property type="protein sequence ID" value="KAK9121104.1"/>
    <property type="molecule type" value="Genomic_DNA"/>
</dbReference>
<dbReference type="Proteomes" id="UP001420932">
    <property type="component" value="Unassembled WGS sequence"/>
</dbReference>
<keyword evidence="3" id="KW-1185">Reference proteome</keyword>
<accession>A0AAP0NWM3</accession>
<dbReference type="AlphaFoldDB" id="A0AAP0NWM3"/>
<reference evidence="2 3" key="1">
    <citation type="submission" date="2024-01" db="EMBL/GenBank/DDBJ databases">
        <title>Genome assemblies of Stephania.</title>
        <authorList>
            <person name="Yang L."/>
        </authorList>
    </citation>
    <scope>NUCLEOTIDE SEQUENCE [LARGE SCALE GENOMIC DNA]</scope>
    <source>
        <strain evidence="2">YNDBR</strain>
        <tissue evidence="2">Leaf</tissue>
    </source>
</reference>
<feature type="compositionally biased region" description="Basic and acidic residues" evidence="1">
    <location>
        <begin position="56"/>
        <end position="72"/>
    </location>
</feature>
<feature type="region of interest" description="Disordered" evidence="1">
    <location>
        <begin position="44"/>
        <end position="91"/>
    </location>
</feature>
<gene>
    <name evidence="2" type="ORF">Syun_018721</name>
</gene>
<evidence type="ECO:0000313" key="2">
    <source>
        <dbReference type="EMBL" id="KAK9121104.1"/>
    </source>
</evidence>
<evidence type="ECO:0000313" key="3">
    <source>
        <dbReference type="Proteomes" id="UP001420932"/>
    </source>
</evidence>